<evidence type="ECO:0000313" key="6">
    <source>
        <dbReference type="Proteomes" id="UP001227192"/>
    </source>
</evidence>
<reference evidence="5" key="2">
    <citation type="journal article" date="2016" name="Fungal Biol.">
        <title>Ochratoxin A production by Penicillium thymicola.</title>
        <authorList>
            <person name="Nguyen H.D.T."/>
            <person name="McMullin D.R."/>
            <person name="Ponomareva E."/>
            <person name="Riley R."/>
            <person name="Pomraning K.R."/>
            <person name="Baker S.E."/>
            <person name="Seifert K.A."/>
        </authorList>
    </citation>
    <scope>NUCLEOTIDE SEQUENCE</scope>
    <source>
        <strain evidence="5">DAOM 180753</strain>
    </source>
</reference>
<protein>
    <recommendedName>
        <fullName evidence="4">O-methyltransferase C-terminal domain-containing protein</fullName>
    </recommendedName>
</protein>
<evidence type="ECO:0000313" key="5">
    <source>
        <dbReference type="EMBL" id="KAJ9481050.1"/>
    </source>
</evidence>
<dbReference type="Gene3D" id="3.40.50.150">
    <property type="entry name" value="Vaccinia Virus protein VP39"/>
    <property type="match status" value="1"/>
</dbReference>
<keyword evidence="6" id="KW-1185">Reference proteome</keyword>
<dbReference type="PANTHER" id="PTHR43712:SF19">
    <property type="entry name" value="DUAL O-METHYLTRANSFERASE_FAD-DEPENDENT MONOOXYGENASE ELCB"/>
    <property type="match status" value="1"/>
</dbReference>
<evidence type="ECO:0000256" key="2">
    <source>
        <dbReference type="ARBA" id="ARBA00022679"/>
    </source>
</evidence>
<keyword evidence="2" id="KW-0808">Transferase</keyword>
<dbReference type="InterPro" id="IPR001077">
    <property type="entry name" value="COMT_C"/>
</dbReference>
<accession>A0AAI9X241</accession>
<dbReference type="Proteomes" id="UP001227192">
    <property type="component" value="Unassembled WGS sequence"/>
</dbReference>
<dbReference type="SUPFAM" id="SSF53335">
    <property type="entry name" value="S-adenosyl-L-methionine-dependent methyltransferases"/>
    <property type="match status" value="1"/>
</dbReference>
<dbReference type="Pfam" id="PF00891">
    <property type="entry name" value="Methyltransf_2"/>
    <property type="match status" value="1"/>
</dbReference>
<name>A0AAI9X241_PENTH</name>
<dbReference type="PROSITE" id="PS51683">
    <property type="entry name" value="SAM_OMT_II"/>
    <property type="match status" value="1"/>
</dbReference>
<reference evidence="5" key="1">
    <citation type="submission" date="2015-06" db="EMBL/GenBank/DDBJ databases">
        <authorList>
            <person name="Nguyen H."/>
        </authorList>
    </citation>
    <scope>NUCLEOTIDE SEQUENCE</scope>
    <source>
        <strain evidence="5">DAOM 180753</strain>
    </source>
</reference>
<dbReference type="GO" id="GO:0032259">
    <property type="term" value="P:methylation"/>
    <property type="evidence" value="ECO:0007669"/>
    <property type="project" value="UniProtKB-KW"/>
</dbReference>
<feature type="domain" description="O-methyltransferase C-terminal" evidence="4">
    <location>
        <begin position="2"/>
        <end position="78"/>
    </location>
</feature>
<keyword evidence="1" id="KW-0489">Methyltransferase</keyword>
<dbReference type="GO" id="GO:0008171">
    <property type="term" value="F:O-methyltransferase activity"/>
    <property type="evidence" value="ECO:0007669"/>
    <property type="project" value="InterPro"/>
</dbReference>
<comment type="caution">
    <text evidence="5">The sequence shown here is derived from an EMBL/GenBank/DDBJ whole genome shotgun (WGS) entry which is preliminary data.</text>
</comment>
<dbReference type="InterPro" id="IPR029063">
    <property type="entry name" value="SAM-dependent_MTases_sf"/>
</dbReference>
<gene>
    <name evidence="5" type="ORF">VN97_g12456</name>
</gene>
<dbReference type="AlphaFoldDB" id="A0AAI9X241"/>
<evidence type="ECO:0000259" key="4">
    <source>
        <dbReference type="Pfam" id="PF00891"/>
    </source>
</evidence>
<dbReference type="GO" id="GO:0044550">
    <property type="term" value="P:secondary metabolite biosynthetic process"/>
    <property type="evidence" value="ECO:0007669"/>
    <property type="project" value="UniProtKB-ARBA"/>
</dbReference>
<dbReference type="InterPro" id="IPR016461">
    <property type="entry name" value="COMT-like"/>
</dbReference>
<evidence type="ECO:0000256" key="3">
    <source>
        <dbReference type="ARBA" id="ARBA00022691"/>
    </source>
</evidence>
<dbReference type="EMBL" id="LACB01000938">
    <property type="protein sequence ID" value="KAJ9481050.1"/>
    <property type="molecule type" value="Genomic_DNA"/>
</dbReference>
<keyword evidence="3" id="KW-0949">S-adenosyl-L-methionine</keyword>
<dbReference type="PANTHER" id="PTHR43712">
    <property type="entry name" value="PUTATIVE (AFU_ORTHOLOGUE AFUA_4G14580)-RELATED"/>
    <property type="match status" value="1"/>
</dbReference>
<proteinExistence type="predicted"/>
<sequence>MIFHDWSDAEAIAILKQMVAAMDRAKSRLLIMVTVLPKPGSVPVSEERIVRARDLTMMQAFDNKERDLDDWNELFVAADSRLQLIKVLQPLGSVMSVLEWYWLSRWNF</sequence>
<evidence type="ECO:0000256" key="1">
    <source>
        <dbReference type="ARBA" id="ARBA00022603"/>
    </source>
</evidence>
<organism evidence="5 6">
    <name type="scientific">Penicillium thymicola</name>
    <dbReference type="NCBI Taxonomy" id="293382"/>
    <lineage>
        <taxon>Eukaryota</taxon>
        <taxon>Fungi</taxon>
        <taxon>Dikarya</taxon>
        <taxon>Ascomycota</taxon>
        <taxon>Pezizomycotina</taxon>
        <taxon>Eurotiomycetes</taxon>
        <taxon>Eurotiomycetidae</taxon>
        <taxon>Eurotiales</taxon>
        <taxon>Aspergillaceae</taxon>
        <taxon>Penicillium</taxon>
    </lineage>
</organism>